<dbReference type="Proteomes" id="UP000060043">
    <property type="component" value="Chromosome"/>
</dbReference>
<evidence type="ECO:0000256" key="4">
    <source>
        <dbReference type="ARBA" id="ARBA00022840"/>
    </source>
</evidence>
<feature type="domain" description="ABC transporter" evidence="6">
    <location>
        <begin position="4"/>
        <end position="242"/>
    </location>
</feature>
<gene>
    <name evidence="7" type="ORF">ATY89_09075</name>
    <name evidence="8" type="ORF">ATZ20_00485</name>
</gene>
<dbReference type="PROSITE" id="PS50893">
    <property type="entry name" value="ABC_TRANSPORTER_2"/>
    <property type="match status" value="2"/>
</dbReference>
<evidence type="ECO:0000313" key="8">
    <source>
        <dbReference type="EMBL" id="ALU30761.1"/>
    </source>
</evidence>
<feature type="domain" description="ABC transporter" evidence="6">
    <location>
        <begin position="272"/>
        <end position="519"/>
    </location>
</feature>
<dbReference type="RefSeq" id="WP_011278618.1">
    <property type="nucleotide sequence ID" value="NZ_BHWZ01000004.1"/>
</dbReference>
<dbReference type="Pfam" id="PF00005">
    <property type="entry name" value="ABC_tran"/>
    <property type="match status" value="2"/>
</dbReference>
<name>A0A0U3GPV5_9CREN</name>
<evidence type="ECO:0000313" key="9">
    <source>
        <dbReference type="Proteomes" id="UP000060043"/>
    </source>
</evidence>
<dbReference type="InterPro" id="IPR027417">
    <property type="entry name" value="P-loop_NTPase"/>
</dbReference>
<reference evidence="9 10" key="1">
    <citation type="submission" date="2015-12" db="EMBL/GenBank/DDBJ databases">
        <title>A stable core within a dynamic pangenome in Sulfolobus acidocaldarius.</title>
        <authorList>
            <person name="Anderson R."/>
            <person name="Kouris A."/>
            <person name="Seward C."/>
            <person name="Campbell K."/>
            <person name="Whitaker R."/>
        </authorList>
    </citation>
    <scope>NUCLEOTIDE SEQUENCE [LARGE SCALE GENOMIC DNA]</scope>
    <source>
        <strain evidence="7 10">GG12-C01-09</strain>
        <strain evidence="8 9">NG05B_CO5_07</strain>
    </source>
</reference>
<organism evidence="8 9">
    <name type="scientific">Sulfolobus acidocaldarius</name>
    <dbReference type="NCBI Taxonomy" id="2285"/>
    <lineage>
        <taxon>Archaea</taxon>
        <taxon>Thermoproteota</taxon>
        <taxon>Thermoprotei</taxon>
        <taxon>Sulfolobales</taxon>
        <taxon>Sulfolobaceae</taxon>
        <taxon>Sulfolobus</taxon>
    </lineage>
</organism>
<dbReference type="OrthoDB" id="35850at2157"/>
<comment type="function">
    <text evidence="5">Probably part of an ABC transporter complex. Responsible for energy coupling to the transport system.</text>
</comment>
<evidence type="ECO:0000256" key="1">
    <source>
        <dbReference type="ARBA" id="ARBA00004236"/>
    </source>
</evidence>
<dbReference type="SUPFAM" id="SSF52540">
    <property type="entry name" value="P-loop containing nucleoside triphosphate hydrolases"/>
    <property type="match status" value="2"/>
</dbReference>
<dbReference type="InterPro" id="IPR050095">
    <property type="entry name" value="ECF_ABC_transporter_ATP-bd"/>
</dbReference>
<evidence type="ECO:0000256" key="2">
    <source>
        <dbReference type="ARBA" id="ARBA00022448"/>
    </source>
</evidence>
<comment type="subcellular location">
    <subcellularLocation>
        <location evidence="1">Cell membrane</location>
    </subcellularLocation>
</comment>
<dbReference type="Gene3D" id="3.40.50.300">
    <property type="entry name" value="P-loop containing nucleotide triphosphate hydrolases"/>
    <property type="match status" value="2"/>
</dbReference>
<evidence type="ECO:0000259" key="6">
    <source>
        <dbReference type="PROSITE" id="PS50893"/>
    </source>
</evidence>
<dbReference type="InterPro" id="IPR003593">
    <property type="entry name" value="AAA+_ATPase"/>
</dbReference>
<keyword evidence="4 8" id="KW-0067">ATP-binding</keyword>
<dbReference type="SMART" id="SM00382">
    <property type="entry name" value="AAA"/>
    <property type="match status" value="2"/>
</dbReference>
<dbReference type="STRING" id="1435377.SUSAZ_08670"/>
<evidence type="ECO:0000256" key="5">
    <source>
        <dbReference type="ARBA" id="ARBA00025157"/>
    </source>
</evidence>
<dbReference type="GO" id="GO:0016887">
    <property type="term" value="F:ATP hydrolysis activity"/>
    <property type="evidence" value="ECO:0007669"/>
    <property type="project" value="InterPro"/>
</dbReference>
<keyword evidence="2" id="KW-0813">Transport</keyword>
<protein>
    <submittedName>
        <fullName evidence="8">Cobalt ABC transporter ATP-binding protein</fullName>
    </submittedName>
</protein>
<keyword evidence="3" id="KW-0547">Nucleotide-binding</keyword>
<dbReference type="EMBL" id="CP013694">
    <property type="protein sequence ID" value="ALU30071.1"/>
    <property type="molecule type" value="Genomic_DNA"/>
</dbReference>
<dbReference type="OMA" id="EACDHVL"/>
<dbReference type="GO" id="GO:0043190">
    <property type="term" value="C:ATP-binding cassette (ABC) transporter complex"/>
    <property type="evidence" value="ECO:0007669"/>
    <property type="project" value="TreeGrafter"/>
</dbReference>
<dbReference type="GO" id="GO:0005524">
    <property type="term" value="F:ATP binding"/>
    <property type="evidence" value="ECO:0007669"/>
    <property type="project" value="UniProtKB-KW"/>
</dbReference>
<sequence>MYAVEIKGLQFFYLGYPTPAITVDELFIEKGESVLITGRSGSGKSTLVSCINGIIPHMTSGDLKGEVYVLGKSIKDTPLSKLSTVVGTVLQDPESQVVNYTVEEEVAFGPENLNFPPEQIVERVKESMEIAGISHLWGRETTTLSGGELQRTVLASVLTMRPEVLILDEPTSNIDPEGTNQIFSTLKDLRGQKTLIIVEHKVERVLPFVDRVILVDKGKVSLDLEKDEILEGAETLHSAGVEVPEYFIYAKKFGVKSPDLDTVKKLIVQNNVKLEHPKRRTPENKILTANLRINVKEKQIVDFSLDLWEGELVAIMGKNGAGKTTALKALAGILDTSEYSITGSIKYQGEELINKPVWYRGKYMIYMPQSFDLMLVTNQVRKEIEYSLKKRKVKNYREISEKYMREFGLFEYRDRDPTLLSMGERRRVAMASVLASGVKIMLMDEPTSGQDYSNKMSLGKELRQLTDKGYTVVVVTHDSKFVYDFADRLIVISDGKKVLEGRPEEVFISSSRYGINPPSDFLLRW</sequence>
<dbReference type="InterPro" id="IPR003439">
    <property type="entry name" value="ABC_transporter-like_ATP-bd"/>
</dbReference>
<dbReference type="Proteomes" id="UP000065473">
    <property type="component" value="Chromosome"/>
</dbReference>
<evidence type="ECO:0000313" key="7">
    <source>
        <dbReference type="EMBL" id="ALU30071.1"/>
    </source>
</evidence>
<accession>A0A0U3GPV5</accession>
<evidence type="ECO:0000313" key="10">
    <source>
        <dbReference type="Proteomes" id="UP000065473"/>
    </source>
</evidence>
<dbReference type="CDD" id="cd03225">
    <property type="entry name" value="ABC_cobalt_CbiO_domain1"/>
    <property type="match status" value="2"/>
</dbReference>
<dbReference type="AlphaFoldDB" id="A0A0U3GPV5"/>
<dbReference type="EMBL" id="CP013695">
    <property type="protein sequence ID" value="ALU30761.1"/>
    <property type="molecule type" value="Genomic_DNA"/>
</dbReference>
<dbReference type="GO" id="GO:0042626">
    <property type="term" value="F:ATPase-coupled transmembrane transporter activity"/>
    <property type="evidence" value="ECO:0007669"/>
    <property type="project" value="TreeGrafter"/>
</dbReference>
<dbReference type="PaxDb" id="1435377-SUSAZ_08670"/>
<evidence type="ECO:0000256" key="3">
    <source>
        <dbReference type="ARBA" id="ARBA00022741"/>
    </source>
</evidence>
<dbReference type="GeneID" id="14552304"/>
<proteinExistence type="predicted"/>
<dbReference type="InterPro" id="IPR015856">
    <property type="entry name" value="ABC_transpr_CbiO/EcfA_su"/>
</dbReference>
<dbReference type="PANTHER" id="PTHR43553">
    <property type="entry name" value="HEAVY METAL TRANSPORTER"/>
    <property type="match status" value="1"/>
</dbReference>